<reference evidence="1 2" key="1">
    <citation type="journal article" date="2023" name="Science">
        <title>Complex scaffold remodeling in plant triterpene biosynthesis.</title>
        <authorList>
            <person name="De La Pena R."/>
            <person name="Hodgson H."/>
            <person name="Liu J.C."/>
            <person name="Stephenson M.J."/>
            <person name="Martin A.C."/>
            <person name="Owen C."/>
            <person name="Harkess A."/>
            <person name="Leebens-Mack J."/>
            <person name="Jimenez L.E."/>
            <person name="Osbourn A."/>
            <person name="Sattely E.S."/>
        </authorList>
    </citation>
    <scope>NUCLEOTIDE SEQUENCE [LARGE SCALE GENOMIC DNA]</scope>
    <source>
        <strain evidence="2">cv. JPN11</strain>
        <tissue evidence="1">Leaf</tissue>
    </source>
</reference>
<sequence length="481" mass="53923">MGEANICEIDHVAAGEDGVFSNAGESSRFDCGNNLKSKGLYDVLKCCLLKFAIDGADKMLKDRKCWRTSLFAFGLDDGKMLHENHQVHSEKYKFAEKINKVNTSARNNEYVKVSKLVNSSSGGIIEFPLNVIAFLSVLLMKFTGFQFNLFVSCFTFPIWLSYSSVMCFLFPFQTLRQVRGYLVRKLLTMLGVSGKIVTGKAIRFAWACFWSSYICFMLLGFLASGFLFGGILMKCLLEKPIQATETLNFDYTKSSPVAFVPIMSYPGMDDPSSLIVQDNVEPGKDISARAIPYNRKLQLTVSLTVPESEYNRKLGVFQVRMEFLSANGKITGSSSKPCMLKFKSQSIHFVESLIKTAPLIAGLQSESQILNIKMNEFKEALEPTACLKVILEQRAEYKAGAGIPEVYAASLTLESELPPVKRIIWNWRRTVFVWTSFACFVMQLLTVLVVCRSLIFPRGRPKIVYGKKGSASNIISWYKSS</sequence>
<dbReference type="EMBL" id="CM051395">
    <property type="protein sequence ID" value="KAJ4726499.1"/>
    <property type="molecule type" value="Genomic_DNA"/>
</dbReference>
<protein>
    <submittedName>
        <fullName evidence="1">Seipin family</fullName>
    </submittedName>
</protein>
<organism evidence="1 2">
    <name type="scientific">Melia azedarach</name>
    <name type="common">Chinaberry tree</name>
    <dbReference type="NCBI Taxonomy" id="155640"/>
    <lineage>
        <taxon>Eukaryota</taxon>
        <taxon>Viridiplantae</taxon>
        <taxon>Streptophyta</taxon>
        <taxon>Embryophyta</taxon>
        <taxon>Tracheophyta</taxon>
        <taxon>Spermatophyta</taxon>
        <taxon>Magnoliopsida</taxon>
        <taxon>eudicotyledons</taxon>
        <taxon>Gunneridae</taxon>
        <taxon>Pentapetalae</taxon>
        <taxon>rosids</taxon>
        <taxon>malvids</taxon>
        <taxon>Sapindales</taxon>
        <taxon>Meliaceae</taxon>
        <taxon>Melia</taxon>
    </lineage>
</organism>
<evidence type="ECO:0000313" key="1">
    <source>
        <dbReference type="EMBL" id="KAJ4726499.1"/>
    </source>
</evidence>
<accession>A0ACC1YTN3</accession>
<name>A0ACC1YTN3_MELAZ</name>
<keyword evidence="2" id="KW-1185">Reference proteome</keyword>
<proteinExistence type="predicted"/>
<comment type="caution">
    <text evidence="1">The sequence shown here is derived from an EMBL/GenBank/DDBJ whole genome shotgun (WGS) entry which is preliminary data.</text>
</comment>
<evidence type="ECO:0000313" key="2">
    <source>
        <dbReference type="Proteomes" id="UP001164539"/>
    </source>
</evidence>
<gene>
    <name evidence="1" type="ORF">OWV82_005196</name>
</gene>
<dbReference type="Proteomes" id="UP001164539">
    <property type="component" value="Chromosome 2"/>
</dbReference>